<accession>A0A0D1YLG0</accession>
<dbReference type="InterPro" id="IPR025337">
    <property type="entry name" value="Questin_oxidase-like"/>
</dbReference>
<sequence>MFSNFIPSSIPKFGFGRVKTAQAINIPSVEVHDIEVSSDKRARRLKHLLKLNHATFSILYNKLRFHNHNPHILGSAFLLGGTADHLNDIYEDSANDGLDQWVDSPAEIAEHDYREYLGKKEYQRAFVDFFEDQLVLESYDWKHVVEKFLFQRGSKKSLNGEPIFNCLTAGLGHPLIHLGYAYELNSREVGMEALGLAATCYSPTLAKLVESNSPPTYTTTDIFEIFSRVQADKRLDSAFDHTDDKLNHLWTDPALSSILLEHWSAWKITDPKADFQQSQELAVALHTSSATSVGGHGYDFLLVHLLTTSHAVRILIPFLEPQHHLPLVKEWLLITLSIYITQSRPLIKKEHVTEYDLQSRNWDFVTDKALHGKHKFDAHFVKGCRAMHEAERTWGGQDEYWLKAAVKFADEFPGWVFGDGSE</sequence>
<dbReference type="OrthoDB" id="10265971at2759"/>
<dbReference type="STRING" id="1016849.A0A0D1YLG0"/>
<proteinExistence type="predicted"/>
<dbReference type="AlphaFoldDB" id="A0A0D1YLG0"/>
<evidence type="ECO:0000313" key="2">
    <source>
        <dbReference type="EMBL" id="KIV83677.1"/>
    </source>
</evidence>
<organism evidence="2 3">
    <name type="scientific">Exophiala sideris</name>
    <dbReference type="NCBI Taxonomy" id="1016849"/>
    <lineage>
        <taxon>Eukaryota</taxon>
        <taxon>Fungi</taxon>
        <taxon>Dikarya</taxon>
        <taxon>Ascomycota</taxon>
        <taxon>Pezizomycotina</taxon>
        <taxon>Eurotiomycetes</taxon>
        <taxon>Chaetothyriomycetidae</taxon>
        <taxon>Chaetothyriales</taxon>
        <taxon>Herpotrichiellaceae</taxon>
        <taxon>Exophiala</taxon>
    </lineage>
</organism>
<keyword evidence="1" id="KW-0560">Oxidoreductase</keyword>
<dbReference type="PANTHER" id="PTHR35870">
    <property type="entry name" value="PROTEIN, PUTATIVE (AFU_ORTHOLOGUE AFUA_5G03330)-RELATED"/>
    <property type="match status" value="1"/>
</dbReference>
<dbReference type="HOGENOM" id="CLU_036627_0_0_1"/>
<dbReference type="Pfam" id="PF14027">
    <property type="entry name" value="Questin_oxidase"/>
    <property type="match status" value="1"/>
</dbReference>
<reference evidence="2 3" key="1">
    <citation type="submission" date="2015-01" db="EMBL/GenBank/DDBJ databases">
        <title>The Genome Sequence of Exophiala sideris CBS121828.</title>
        <authorList>
            <consortium name="The Broad Institute Genomics Platform"/>
            <person name="Cuomo C."/>
            <person name="de Hoog S."/>
            <person name="Gorbushina A."/>
            <person name="Stielow B."/>
            <person name="Teixiera M."/>
            <person name="Abouelleil A."/>
            <person name="Chapman S.B."/>
            <person name="Priest M."/>
            <person name="Young S.K."/>
            <person name="Wortman J."/>
            <person name="Nusbaum C."/>
            <person name="Birren B."/>
        </authorList>
    </citation>
    <scope>NUCLEOTIDE SEQUENCE [LARGE SCALE GENOMIC DNA]</scope>
    <source>
        <strain evidence="2 3">CBS 121828</strain>
    </source>
</reference>
<protein>
    <recommendedName>
        <fullName evidence="4">Apoptosis regulator Bcl-2 family BH4 domain-containing protein</fullName>
    </recommendedName>
</protein>
<dbReference type="PANTHER" id="PTHR35870:SF6">
    <property type="entry name" value="MGS207 PROTEIN"/>
    <property type="match status" value="1"/>
</dbReference>
<evidence type="ECO:0008006" key="4">
    <source>
        <dbReference type="Google" id="ProtNLM"/>
    </source>
</evidence>
<dbReference type="EMBL" id="KN846952">
    <property type="protein sequence ID" value="KIV83677.1"/>
    <property type="molecule type" value="Genomic_DNA"/>
</dbReference>
<evidence type="ECO:0000313" key="3">
    <source>
        <dbReference type="Proteomes" id="UP000053599"/>
    </source>
</evidence>
<gene>
    <name evidence="2" type="ORF">PV11_05679</name>
</gene>
<name>A0A0D1YLG0_9EURO</name>
<dbReference type="GO" id="GO:0016491">
    <property type="term" value="F:oxidoreductase activity"/>
    <property type="evidence" value="ECO:0007669"/>
    <property type="project" value="UniProtKB-KW"/>
</dbReference>
<dbReference type="Proteomes" id="UP000053599">
    <property type="component" value="Unassembled WGS sequence"/>
</dbReference>
<evidence type="ECO:0000256" key="1">
    <source>
        <dbReference type="ARBA" id="ARBA00023002"/>
    </source>
</evidence>